<reference evidence="25 26" key="1">
    <citation type="journal article" date="2019" name="Nat. Ecol. Evol.">
        <title>Megaphylogeny resolves global patterns of mushroom evolution.</title>
        <authorList>
            <person name="Varga T."/>
            <person name="Krizsan K."/>
            <person name="Foldi C."/>
            <person name="Dima B."/>
            <person name="Sanchez-Garcia M."/>
            <person name="Sanchez-Ramirez S."/>
            <person name="Szollosi G.J."/>
            <person name="Szarkandi J.G."/>
            <person name="Papp V."/>
            <person name="Albert L."/>
            <person name="Andreopoulos W."/>
            <person name="Angelini C."/>
            <person name="Antonin V."/>
            <person name="Barry K.W."/>
            <person name="Bougher N.L."/>
            <person name="Buchanan P."/>
            <person name="Buyck B."/>
            <person name="Bense V."/>
            <person name="Catcheside P."/>
            <person name="Chovatia M."/>
            <person name="Cooper J."/>
            <person name="Damon W."/>
            <person name="Desjardin D."/>
            <person name="Finy P."/>
            <person name="Geml J."/>
            <person name="Haridas S."/>
            <person name="Hughes K."/>
            <person name="Justo A."/>
            <person name="Karasinski D."/>
            <person name="Kautmanova I."/>
            <person name="Kiss B."/>
            <person name="Kocsube S."/>
            <person name="Kotiranta H."/>
            <person name="LaButti K.M."/>
            <person name="Lechner B.E."/>
            <person name="Liimatainen K."/>
            <person name="Lipzen A."/>
            <person name="Lukacs Z."/>
            <person name="Mihaltcheva S."/>
            <person name="Morgado L.N."/>
            <person name="Niskanen T."/>
            <person name="Noordeloos M.E."/>
            <person name="Ohm R.A."/>
            <person name="Ortiz-Santana B."/>
            <person name="Ovrebo C."/>
            <person name="Racz N."/>
            <person name="Riley R."/>
            <person name="Savchenko A."/>
            <person name="Shiryaev A."/>
            <person name="Soop K."/>
            <person name="Spirin V."/>
            <person name="Szebenyi C."/>
            <person name="Tomsovsky M."/>
            <person name="Tulloss R.E."/>
            <person name="Uehling J."/>
            <person name="Grigoriev I.V."/>
            <person name="Vagvolgyi C."/>
            <person name="Papp T."/>
            <person name="Martin F.M."/>
            <person name="Miettinen O."/>
            <person name="Hibbett D.S."/>
            <person name="Nagy L.G."/>
        </authorList>
    </citation>
    <scope>NUCLEOTIDE SEQUENCE [LARGE SCALE GENOMIC DNA]</scope>
    <source>
        <strain evidence="25 26">OMC1185</strain>
    </source>
</reference>
<protein>
    <recommendedName>
        <fullName evidence="19">CCR4-Not complex 3'-5'-exoribonuclease subunit Ccr4</fullName>
        <ecNumber evidence="6">3.1.13.4</ecNumber>
    </recommendedName>
    <alternativeName>
        <fullName evidence="20">Carbon catabolite repressor protein 4</fullName>
    </alternativeName>
    <alternativeName>
        <fullName evidence="21">Cytoplasmic deadenylase</fullName>
    </alternativeName>
    <alternativeName>
        <fullName evidence="22">Glucose-repressible alcohol dehydrogenase transcriptional effector</fullName>
    </alternativeName>
</protein>
<feature type="compositionally biased region" description="Basic and acidic residues" evidence="23">
    <location>
        <begin position="169"/>
        <end position="188"/>
    </location>
</feature>
<evidence type="ECO:0000256" key="1">
    <source>
        <dbReference type="ARBA" id="ARBA00001663"/>
    </source>
</evidence>
<evidence type="ECO:0000256" key="8">
    <source>
        <dbReference type="ARBA" id="ARBA00022614"/>
    </source>
</evidence>
<keyword evidence="13" id="KW-0269">Exonuclease</keyword>
<dbReference type="GO" id="GO:0005737">
    <property type="term" value="C:cytoplasm"/>
    <property type="evidence" value="ECO:0007669"/>
    <property type="project" value="UniProtKB-SubCell"/>
</dbReference>
<keyword evidence="14" id="KW-0460">Magnesium</keyword>
<sequence>MYYSQQSPGIAHKLPGVHHDQSPWARSHHPGLGPPGVQNSVGPPPTSPGYPLYNGNLAHGLHHHHGPFSHPIPGHPTGHHHQNSLSHFPSPPNGHAQQHSMSQGSPGSAASQMITPHWQQQLLKCEMIRASRSPHHRARASAMASRTVTRSAIPITNPNLVKPAAEVNGTKEDESSENKSDASPHIDHPNPATGPVSEVPRPNDIARPENTWNSLDMGGVFIKNIPPTSGLFSFTFLTNLYLNHNALQSIPPQIAKLRHLELLDLSGNQLVTVPPEMGMLTQLKELYLFDNHIANLPPELGSLHQLQTLGVEGNPLDPSLKQIVQKEGTPALVAYLRDSCPVPPPPLERSWTNLISPVERESMQSDPSVETFTVLCHNILAEKYATERMYGYTPSWALQWEYRRELILTEVMNYRADFLCLQEVDIGNYEEYFVPHLEEMGYEGVYWPKSRYKTMTGADQRQVDGCATFYNAKKFQLVEKQLIEFSSLAMQRPDFKKTDDMFNRVLGKDHVAVVGLFEIKETGTRLIITNVHIVSGPQFPDVKLVQVALMVDEVEKIANNFAKYPPRLLGPPADLTDDDSTSGENQLGIQARRTGPAYTDGTKIPTIVCGDFNSIPGSGVYEFLSNGSIPSHHPDFMSHTYGRYTSDGLRHRLGLRSAYAAAGELPMTNYTAGFQGVLDYIWYSSSNLAVNAVLGEVDRSYLEKVVGFPNAHFPSDHICIMSEFRVKPPPREAPARPTPPAFPQSNGSH</sequence>
<dbReference type="InterPro" id="IPR001611">
    <property type="entry name" value="Leu-rich_rpt"/>
</dbReference>
<evidence type="ECO:0000256" key="10">
    <source>
        <dbReference type="ARBA" id="ARBA00022723"/>
    </source>
</evidence>
<evidence type="ECO:0000256" key="17">
    <source>
        <dbReference type="ARBA" id="ARBA00023163"/>
    </source>
</evidence>
<evidence type="ECO:0000256" key="21">
    <source>
        <dbReference type="ARBA" id="ARBA00031469"/>
    </source>
</evidence>
<comment type="cofactor">
    <cofactor evidence="2">
        <name>Mg(2+)</name>
        <dbReference type="ChEBI" id="CHEBI:18420"/>
    </cofactor>
</comment>
<dbReference type="GO" id="GO:0003723">
    <property type="term" value="F:RNA binding"/>
    <property type="evidence" value="ECO:0007669"/>
    <property type="project" value="UniProtKB-KW"/>
</dbReference>
<evidence type="ECO:0000259" key="24">
    <source>
        <dbReference type="Pfam" id="PF03372"/>
    </source>
</evidence>
<comment type="catalytic activity">
    <reaction evidence="1">
        <text>Exonucleolytic cleavage of poly(A) to 5'-AMP.</text>
        <dbReference type="EC" id="3.1.13.4"/>
    </reaction>
</comment>
<feature type="domain" description="Endonuclease/exonuclease/phosphatase" evidence="24">
    <location>
        <begin position="382"/>
        <end position="487"/>
    </location>
</feature>
<dbReference type="Pfam" id="PF13855">
    <property type="entry name" value="LRR_8"/>
    <property type="match status" value="1"/>
</dbReference>
<name>A0A5C3N9U2_9AGAM</name>
<comment type="subcellular location">
    <subcellularLocation>
        <location evidence="4">Cytoplasm</location>
    </subcellularLocation>
    <subcellularLocation>
        <location evidence="3">Nucleus</location>
    </subcellularLocation>
</comment>
<feature type="region of interest" description="Disordered" evidence="23">
    <location>
        <begin position="155"/>
        <end position="210"/>
    </location>
</feature>
<dbReference type="Gene3D" id="3.80.10.10">
    <property type="entry name" value="Ribonuclease Inhibitor"/>
    <property type="match status" value="1"/>
</dbReference>
<dbReference type="OrthoDB" id="428734at2759"/>
<keyword evidence="15" id="KW-0694">RNA-binding</keyword>
<dbReference type="InterPro" id="IPR036691">
    <property type="entry name" value="Endo/exonu/phosph_ase_sf"/>
</dbReference>
<evidence type="ECO:0000313" key="26">
    <source>
        <dbReference type="Proteomes" id="UP000305948"/>
    </source>
</evidence>
<evidence type="ECO:0000256" key="16">
    <source>
        <dbReference type="ARBA" id="ARBA00023015"/>
    </source>
</evidence>
<evidence type="ECO:0000256" key="20">
    <source>
        <dbReference type="ARBA" id="ARBA00030493"/>
    </source>
</evidence>
<evidence type="ECO:0000256" key="12">
    <source>
        <dbReference type="ARBA" id="ARBA00022801"/>
    </source>
</evidence>
<feature type="region of interest" description="Disordered" evidence="23">
    <location>
        <begin position="569"/>
        <end position="592"/>
    </location>
</feature>
<evidence type="ECO:0000256" key="18">
    <source>
        <dbReference type="ARBA" id="ARBA00023242"/>
    </source>
</evidence>
<gene>
    <name evidence="25" type="ORF">OE88DRAFT_1655840</name>
</gene>
<dbReference type="InterPro" id="IPR032675">
    <property type="entry name" value="LRR_dom_sf"/>
</dbReference>
<evidence type="ECO:0000256" key="6">
    <source>
        <dbReference type="ARBA" id="ARBA00012161"/>
    </source>
</evidence>
<dbReference type="AlphaFoldDB" id="A0A5C3N9U2"/>
<evidence type="ECO:0000256" key="3">
    <source>
        <dbReference type="ARBA" id="ARBA00004123"/>
    </source>
</evidence>
<organism evidence="25 26">
    <name type="scientific">Heliocybe sulcata</name>
    <dbReference type="NCBI Taxonomy" id="5364"/>
    <lineage>
        <taxon>Eukaryota</taxon>
        <taxon>Fungi</taxon>
        <taxon>Dikarya</taxon>
        <taxon>Basidiomycota</taxon>
        <taxon>Agaricomycotina</taxon>
        <taxon>Agaricomycetes</taxon>
        <taxon>Gloeophyllales</taxon>
        <taxon>Gloeophyllaceae</taxon>
        <taxon>Heliocybe</taxon>
    </lineage>
</organism>
<comment type="similarity">
    <text evidence="5">Belongs to the CCR4/nocturin family.</text>
</comment>
<dbReference type="EMBL" id="ML213507">
    <property type="protein sequence ID" value="TFK53627.1"/>
    <property type="molecule type" value="Genomic_DNA"/>
</dbReference>
<feature type="region of interest" description="Disordered" evidence="23">
    <location>
        <begin position="729"/>
        <end position="749"/>
    </location>
</feature>
<dbReference type="SUPFAM" id="SSF56219">
    <property type="entry name" value="DNase I-like"/>
    <property type="match status" value="1"/>
</dbReference>
<dbReference type="CDD" id="cd09097">
    <property type="entry name" value="Deadenylase_CCR4"/>
    <property type="match status" value="1"/>
</dbReference>
<dbReference type="PROSITE" id="PS51450">
    <property type="entry name" value="LRR"/>
    <property type="match status" value="2"/>
</dbReference>
<evidence type="ECO:0000256" key="13">
    <source>
        <dbReference type="ARBA" id="ARBA00022839"/>
    </source>
</evidence>
<evidence type="ECO:0000256" key="15">
    <source>
        <dbReference type="ARBA" id="ARBA00022884"/>
    </source>
</evidence>
<dbReference type="Proteomes" id="UP000305948">
    <property type="component" value="Unassembled WGS sequence"/>
</dbReference>
<dbReference type="SMART" id="SM00369">
    <property type="entry name" value="LRR_TYP"/>
    <property type="match status" value="3"/>
</dbReference>
<dbReference type="STRING" id="5364.A0A5C3N9U2"/>
<evidence type="ECO:0000256" key="11">
    <source>
        <dbReference type="ARBA" id="ARBA00022737"/>
    </source>
</evidence>
<dbReference type="EC" id="3.1.13.4" evidence="6"/>
<evidence type="ECO:0000256" key="19">
    <source>
        <dbReference type="ARBA" id="ARBA00023475"/>
    </source>
</evidence>
<accession>A0A5C3N9U2</accession>
<feature type="domain" description="Endonuclease/exonuclease/phosphatase" evidence="24">
    <location>
        <begin position="600"/>
        <end position="717"/>
    </location>
</feature>
<keyword evidence="18" id="KW-0539">Nucleus</keyword>
<dbReference type="PANTHER" id="PTHR12121">
    <property type="entry name" value="CARBON CATABOLITE REPRESSOR PROTEIN 4"/>
    <property type="match status" value="1"/>
</dbReference>
<dbReference type="FunFam" id="3.60.10.10:FF:000037">
    <property type="entry name" value="Glucose-repressible alcohol dehydrogenase transcriptional effector"/>
    <property type="match status" value="1"/>
</dbReference>
<dbReference type="Gene3D" id="3.60.10.10">
    <property type="entry name" value="Endonuclease/exonuclease/phosphatase"/>
    <property type="match status" value="1"/>
</dbReference>
<dbReference type="PANTHER" id="PTHR12121:SF100">
    <property type="entry name" value="POLY(A)-SPECIFIC RIBONUCLEASE"/>
    <property type="match status" value="1"/>
</dbReference>
<dbReference type="GO" id="GO:0004535">
    <property type="term" value="F:poly(A)-specific ribonuclease activity"/>
    <property type="evidence" value="ECO:0007669"/>
    <property type="project" value="UniProtKB-EC"/>
</dbReference>
<evidence type="ECO:0000256" key="14">
    <source>
        <dbReference type="ARBA" id="ARBA00022842"/>
    </source>
</evidence>
<keyword evidence="26" id="KW-1185">Reference proteome</keyword>
<keyword evidence="16" id="KW-0805">Transcription regulation</keyword>
<keyword evidence="17" id="KW-0804">Transcription</keyword>
<proteinExistence type="inferred from homology"/>
<evidence type="ECO:0000313" key="25">
    <source>
        <dbReference type="EMBL" id="TFK53627.1"/>
    </source>
</evidence>
<keyword evidence="8" id="KW-0433">Leucine-rich repeat</keyword>
<keyword evidence="9" id="KW-0540">Nuclease</keyword>
<dbReference type="InterPro" id="IPR003591">
    <property type="entry name" value="Leu-rich_rpt_typical-subtyp"/>
</dbReference>
<dbReference type="SUPFAM" id="SSF52075">
    <property type="entry name" value="Outer arm dynein light chain 1"/>
    <property type="match status" value="1"/>
</dbReference>
<keyword evidence="11" id="KW-0677">Repeat</keyword>
<dbReference type="GO" id="GO:0046872">
    <property type="term" value="F:metal ion binding"/>
    <property type="evidence" value="ECO:0007669"/>
    <property type="project" value="UniProtKB-KW"/>
</dbReference>
<evidence type="ECO:0000256" key="7">
    <source>
        <dbReference type="ARBA" id="ARBA00022490"/>
    </source>
</evidence>
<dbReference type="InterPro" id="IPR050410">
    <property type="entry name" value="CCR4/nocturin_mRNA_transcr"/>
</dbReference>
<keyword evidence="12" id="KW-0378">Hydrolase</keyword>
<evidence type="ECO:0000256" key="2">
    <source>
        <dbReference type="ARBA" id="ARBA00001946"/>
    </source>
</evidence>
<evidence type="ECO:0000256" key="4">
    <source>
        <dbReference type="ARBA" id="ARBA00004496"/>
    </source>
</evidence>
<dbReference type="GO" id="GO:0005634">
    <property type="term" value="C:nucleus"/>
    <property type="evidence" value="ECO:0007669"/>
    <property type="project" value="UniProtKB-SubCell"/>
</dbReference>
<evidence type="ECO:0000256" key="5">
    <source>
        <dbReference type="ARBA" id="ARBA00010774"/>
    </source>
</evidence>
<feature type="compositionally biased region" description="Polar residues" evidence="23">
    <location>
        <begin position="95"/>
        <end position="112"/>
    </location>
</feature>
<dbReference type="InterPro" id="IPR005135">
    <property type="entry name" value="Endo/exonuclease/phosphatase"/>
</dbReference>
<keyword evidence="7" id="KW-0963">Cytoplasm</keyword>
<dbReference type="Pfam" id="PF03372">
    <property type="entry name" value="Exo_endo_phos"/>
    <property type="match status" value="2"/>
</dbReference>
<evidence type="ECO:0000256" key="9">
    <source>
        <dbReference type="ARBA" id="ARBA00022722"/>
    </source>
</evidence>
<evidence type="ECO:0000256" key="22">
    <source>
        <dbReference type="ARBA" id="ARBA00033317"/>
    </source>
</evidence>
<feature type="region of interest" description="Disordered" evidence="23">
    <location>
        <begin position="1"/>
        <end position="112"/>
    </location>
</feature>
<evidence type="ECO:0000256" key="23">
    <source>
        <dbReference type="SAM" id="MobiDB-lite"/>
    </source>
</evidence>
<keyword evidence="10" id="KW-0479">Metal-binding</keyword>